<evidence type="ECO:0000313" key="2">
    <source>
        <dbReference type="Proteomes" id="UP000517106"/>
    </source>
</evidence>
<dbReference type="AlphaFoldDB" id="A0A7W3YMA1"/>
<organism evidence="1 2">
    <name type="scientific">Limosilactobacillus rudii</name>
    <dbReference type="NCBI Taxonomy" id="2759755"/>
    <lineage>
        <taxon>Bacteria</taxon>
        <taxon>Bacillati</taxon>
        <taxon>Bacillota</taxon>
        <taxon>Bacilli</taxon>
        <taxon>Lactobacillales</taxon>
        <taxon>Lactobacillaceae</taxon>
        <taxon>Limosilactobacillus</taxon>
    </lineage>
</organism>
<evidence type="ECO:0000313" key="1">
    <source>
        <dbReference type="EMBL" id="MBB1096888.1"/>
    </source>
</evidence>
<name>A0A7W3YMA1_9LACO</name>
<gene>
    <name evidence="1" type="ORF">H5S09_02845</name>
</gene>
<protein>
    <submittedName>
        <fullName evidence="1">Uncharacterized protein</fullName>
    </submittedName>
</protein>
<comment type="caution">
    <text evidence="1">The sequence shown here is derived from an EMBL/GenBank/DDBJ whole genome shotgun (WGS) entry which is preliminary data.</text>
</comment>
<dbReference type="EMBL" id="JACIVA010000037">
    <property type="protein sequence ID" value="MBB1096888.1"/>
    <property type="molecule type" value="Genomic_DNA"/>
</dbReference>
<accession>A0A7W3YMA1</accession>
<proteinExistence type="predicted"/>
<sequence length="58" mass="6771">MFNQKMKKAEGFVLLQKRLTKAVFVKQATPVSDIEALTRYYKSQDILSELFNEQMGWA</sequence>
<dbReference type="Proteomes" id="UP000517106">
    <property type="component" value="Unassembled WGS sequence"/>
</dbReference>
<keyword evidence="2" id="KW-1185">Reference proteome</keyword>
<reference evidence="1 2" key="1">
    <citation type="submission" date="2020-07" db="EMBL/GenBank/DDBJ databases">
        <title>Description of Limosilactobacillus balticus sp. nov., Limosilactobacillus agrestis sp. nov., Limosilactobacillus albertensis sp. nov., Limosilactobacillus rudii sp. nov., Limosilactobacillus fastidiosus sp. nov., five novel Limosilactobacillus species isolated from the vertebrate gastrointestinal tract, and proposal of 6 subspecies of Limosilactobacillus reuteri adapted to the gastrointestinal tract of specific vertebrate hosts.</title>
        <authorList>
            <person name="Li F."/>
            <person name="Cheng C."/>
            <person name="Zheng J."/>
            <person name="Quevedo R.M."/>
            <person name="Li J."/>
            <person name="Roos S."/>
            <person name="Gaenzle M.G."/>
            <person name="Walter J."/>
        </authorList>
    </citation>
    <scope>NUCLEOTIDE SEQUENCE [LARGE SCALE GENOMIC DNA]</scope>
    <source>
        <strain evidence="1 2">STM2_1</strain>
    </source>
</reference>
<dbReference type="RefSeq" id="WP_182595494.1">
    <property type="nucleotide sequence ID" value="NZ_JACIVA010000037.1"/>
</dbReference>